<dbReference type="Gene3D" id="3.20.20.70">
    <property type="entry name" value="Aldolase class I"/>
    <property type="match status" value="1"/>
</dbReference>
<dbReference type="InterPro" id="IPR008567">
    <property type="entry name" value="BKACE"/>
</dbReference>
<dbReference type="Pfam" id="PF05853">
    <property type="entry name" value="BKACE"/>
    <property type="match status" value="1"/>
</dbReference>
<dbReference type="PANTHER" id="PTHR37418:SF1">
    <property type="entry name" value="3-KETO-5-AMINOHEXANOATE CLEAVAGE PROTEIN"/>
    <property type="match status" value="1"/>
</dbReference>
<dbReference type="Proteomes" id="UP001431429">
    <property type="component" value="Unassembled WGS sequence"/>
</dbReference>
<sequence>MLDLSGDWGELPSRLELHQARGVREMDAPPAPGVQPRWDIPELVVVTAAVSGRTVREADEGAPTYTADHDGFADAAVASIDAGACGIHVDFGGIDSIEGSGLSVPDNYSKLISAIDTRTRHDWVCDANILRGRNFAENLFPISSGLAETAPMAPSHPEEWTEAVSHVVTERGGRVFFSIHSAAEVDLANRLVLAKGILPQPTCWIILIGYPYTAASHRLATYLAHPRAMVSELVQIVDRIHEIDRDAFIQVCAAGRAGHYLATTAMLLGLHVRVGTEDTVYRYPHRDELLDGSAEMVERVKATAQALGRRLATAAEFRELIGMAPRSAAPAHATAPAGRGPR</sequence>
<reference evidence="1" key="1">
    <citation type="submission" date="2022-06" db="EMBL/GenBank/DDBJ databases">
        <title>Genome public.</title>
        <authorList>
            <person name="Sun Q."/>
        </authorList>
    </citation>
    <scope>NUCLEOTIDE SEQUENCE</scope>
    <source>
        <strain evidence="1">CWNU-1</strain>
    </source>
</reference>
<organism evidence="1 2">
    <name type="scientific">Streptomyces albipurpureus</name>
    <dbReference type="NCBI Taxonomy" id="2897419"/>
    <lineage>
        <taxon>Bacteria</taxon>
        <taxon>Bacillati</taxon>
        <taxon>Actinomycetota</taxon>
        <taxon>Actinomycetes</taxon>
        <taxon>Kitasatosporales</taxon>
        <taxon>Streptomycetaceae</taxon>
        <taxon>Streptomyces</taxon>
    </lineage>
</organism>
<gene>
    <name evidence="1" type="ORF">NBG84_36615</name>
</gene>
<dbReference type="EMBL" id="JAMQAW010000083">
    <property type="protein sequence ID" value="MCM2393733.1"/>
    <property type="molecule type" value="Genomic_DNA"/>
</dbReference>
<dbReference type="RefSeq" id="WP_250924023.1">
    <property type="nucleotide sequence ID" value="NZ_JAMQAW010000083.1"/>
</dbReference>
<comment type="caution">
    <text evidence="1">The sequence shown here is derived from an EMBL/GenBank/DDBJ whole genome shotgun (WGS) entry which is preliminary data.</text>
</comment>
<evidence type="ECO:0000313" key="1">
    <source>
        <dbReference type="EMBL" id="MCM2393733.1"/>
    </source>
</evidence>
<evidence type="ECO:0000313" key="2">
    <source>
        <dbReference type="Proteomes" id="UP001431429"/>
    </source>
</evidence>
<name>A0ABT0UYT1_9ACTN</name>
<dbReference type="PANTHER" id="PTHR37418">
    <property type="entry name" value="3-KETO-5-AMINOHEXANOATE CLEAVAGE ENZYME-RELATED"/>
    <property type="match status" value="1"/>
</dbReference>
<proteinExistence type="predicted"/>
<keyword evidence="2" id="KW-1185">Reference proteome</keyword>
<protein>
    <submittedName>
        <fullName evidence="1">3-keto-5-aminohexanoate cleavage protein</fullName>
    </submittedName>
</protein>
<dbReference type="InterPro" id="IPR013785">
    <property type="entry name" value="Aldolase_TIM"/>
</dbReference>
<accession>A0ABT0UYT1</accession>